<dbReference type="InterPro" id="IPR035406">
    <property type="entry name" value="DUF5412"/>
</dbReference>
<protein>
    <submittedName>
        <fullName evidence="2">DUF5412 domain-containing protein</fullName>
    </submittedName>
</protein>
<accession>A0ABS2DHK2</accession>
<dbReference type="EMBL" id="JAFELM010000028">
    <property type="protein sequence ID" value="MBM6617950.1"/>
    <property type="molecule type" value="Genomic_DNA"/>
</dbReference>
<keyword evidence="1" id="KW-1133">Transmembrane helix</keyword>
<feature type="transmembrane region" description="Helical" evidence="1">
    <location>
        <begin position="20"/>
        <end position="40"/>
    </location>
</feature>
<dbReference type="RefSeq" id="WP_204203302.1">
    <property type="nucleotide sequence ID" value="NZ_JAFELM010000028.1"/>
</dbReference>
<sequence length="134" mass="15545">MNNDIDKIKMDIRKKTRIVILAWVIGFTAVIGYGVNWLFFDMSRFKQDLIAESTSPNGNYTIYAYSSDGGATTSYSVLSELNFNKENKRSKKIYWQYREEDAKIVWKDENTVVINGIELNVPDESYDYRSGIKD</sequence>
<evidence type="ECO:0000256" key="1">
    <source>
        <dbReference type="SAM" id="Phobius"/>
    </source>
</evidence>
<dbReference type="Pfam" id="PF17428">
    <property type="entry name" value="DUF5412"/>
    <property type="match status" value="1"/>
</dbReference>
<gene>
    <name evidence="2" type="ORF">JR050_09740</name>
</gene>
<organism evidence="2 3">
    <name type="scientific">Bacillus suaedaesalsae</name>
    <dbReference type="NCBI Taxonomy" id="2810349"/>
    <lineage>
        <taxon>Bacteria</taxon>
        <taxon>Bacillati</taxon>
        <taxon>Bacillota</taxon>
        <taxon>Bacilli</taxon>
        <taxon>Bacillales</taxon>
        <taxon>Bacillaceae</taxon>
        <taxon>Bacillus</taxon>
    </lineage>
</organism>
<name>A0ABS2DHK2_9BACI</name>
<dbReference type="Proteomes" id="UP001518925">
    <property type="component" value="Unassembled WGS sequence"/>
</dbReference>
<keyword evidence="1" id="KW-0472">Membrane</keyword>
<reference evidence="2 3" key="1">
    <citation type="submission" date="2021-02" db="EMBL/GenBank/DDBJ databases">
        <title>Bacillus sp. RD4P76, an endophyte from a halophyte.</title>
        <authorList>
            <person name="Sun J.-Q."/>
        </authorList>
    </citation>
    <scope>NUCLEOTIDE SEQUENCE [LARGE SCALE GENOMIC DNA]</scope>
    <source>
        <strain evidence="2 3">RD4P76</strain>
    </source>
</reference>
<evidence type="ECO:0000313" key="3">
    <source>
        <dbReference type="Proteomes" id="UP001518925"/>
    </source>
</evidence>
<comment type="caution">
    <text evidence="2">The sequence shown here is derived from an EMBL/GenBank/DDBJ whole genome shotgun (WGS) entry which is preliminary data.</text>
</comment>
<evidence type="ECO:0000313" key="2">
    <source>
        <dbReference type="EMBL" id="MBM6617950.1"/>
    </source>
</evidence>
<keyword evidence="1" id="KW-0812">Transmembrane</keyword>
<keyword evidence="3" id="KW-1185">Reference proteome</keyword>
<proteinExistence type="predicted"/>